<keyword evidence="1" id="KW-1133">Transmembrane helix</keyword>
<protein>
    <submittedName>
        <fullName evidence="2">Uncharacterized protein</fullName>
    </submittedName>
</protein>
<evidence type="ECO:0000313" key="2">
    <source>
        <dbReference type="EMBL" id="GKX31900.1"/>
    </source>
</evidence>
<comment type="caution">
    <text evidence="2">The sequence shown here is derived from an EMBL/GenBank/DDBJ whole genome shotgun (WGS) entry which is preliminary data.</text>
</comment>
<name>A0A9W5YD56_9FIRM</name>
<keyword evidence="3" id="KW-1185">Reference proteome</keyword>
<dbReference type="AlphaFoldDB" id="A0A9W5YD56"/>
<reference evidence="2" key="1">
    <citation type="submission" date="2022-06" db="EMBL/GenBank/DDBJ databases">
        <title>Vallitalea longa sp. nov., an anaerobic bacterium isolated from marine sediment.</title>
        <authorList>
            <person name="Hirano S."/>
            <person name="Terahara T."/>
            <person name="Mori K."/>
            <person name="Hamada M."/>
            <person name="Matsumoto R."/>
            <person name="Kobayashi T."/>
        </authorList>
    </citation>
    <scope>NUCLEOTIDE SEQUENCE</scope>
    <source>
        <strain evidence="2">SH18-1</strain>
    </source>
</reference>
<dbReference type="RefSeq" id="WP_281819236.1">
    <property type="nucleotide sequence ID" value="NZ_BRLB01000023.1"/>
</dbReference>
<evidence type="ECO:0000256" key="1">
    <source>
        <dbReference type="SAM" id="Phobius"/>
    </source>
</evidence>
<proteinExistence type="predicted"/>
<accession>A0A9W5YD56</accession>
<evidence type="ECO:0000313" key="3">
    <source>
        <dbReference type="Proteomes" id="UP001144256"/>
    </source>
</evidence>
<gene>
    <name evidence="2" type="ORF">SH1V18_43800</name>
</gene>
<keyword evidence="1" id="KW-0812">Transmembrane</keyword>
<keyword evidence="1" id="KW-0472">Membrane</keyword>
<sequence>MKKSYKTLLIILFYIVLIYFIKPIRLVNLNNINKIVITNEAESNQSSLTLDNNEINKFKKSMGNFTILPFTLNSIKVVYNLRMDLYHGRNKKYSFYFYSHDNIFESVSIPSGKLLYKMNSDVLRLLEEILLKHDFSLEGY</sequence>
<feature type="transmembrane region" description="Helical" evidence="1">
    <location>
        <begin position="7"/>
        <end position="24"/>
    </location>
</feature>
<dbReference type="Proteomes" id="UP001144256">
    <property type="component" value="Unassembled WGS sequence"/>
</dbReference>
<organism evidence="2 3">
    <name type="scientific">Vallitalea longa</name>
    <dbReference type="NCBI Taxonomy" id="2936439"/>
    <lineage>
        <taxon>Bacteria</taxon>
        <taxon>Bacillati</taxon>
        <taxon>Bacillota</taxon>
        <taxon>Clostridia</taxon>
        <taxon>Lachnospirales</taxon>
        <taxon>Vallitaleaceae</taxon>
        <taxon>Vallitalea</taxon>
    </lineage>
</organism>
<dbReference type="EMBL" id="BRLB01000023">
    <property type="protein sequence ID" value="GKX31900.1"/>
    <property type="molecule type" value="Genomic_DNA"/>
</dbReference>